<evidence type="ECO:0000313" key="2">
    <source>
        <dbReference type="EMBL" id="MDX5984493.1"/>
    </source>
</evidence>
<protein>
    <submittedName>
        <fullName evidence="2">Hemerythrin domain-containing protein</fullName>
    </submittedName>
</protein>
<dbReference type="InterPro" id="IPR012312">
    <property type="entry name" value="Hemerythrin-like"/>
</dbReference>
<dbReference type="Proteomes" id="UP001279660">
    <property type="component" value="Unassembled WGS sequence"/>
</dbReference>
<evidence type="ECO:0000313" key="3">
    <source>
        <dbReference type="Proteomes" id="UP001279660"/>
    </source>
</evidence>
<accession>A0ABU4PJX4</accession>
<reference evidence="2 3" key="1">
    <citation type="submission" date="2023-11" db="EMBL/GenBank/DDBJ databases">
        <title>MicrobeMod: A computational toolkit for identifying prokaryotic methylation and restriction-modification with nanopore sequencing.</title>
        <authorList>
            <person name="Crits-Christoph A."/>
            <person name="Kang S.C."/>
            <person name="Lee H."/>
            <person name="Ostrov N."/>
        </authorList>
    </citation>
    <scope>NUCLEOTIDE SEQUENCE [LARGE SCALE GENOMIC DNA]</scope>
    <source>
        <strain evidence="2 3">ATCC 14820</strain>
    </source>
</reference>
<sequence length="137" mass="15583">MIKRAVLSDEHRELEALAKRILVEVGGDGPSVELSSLRWRLNRVLTKHLALEDQLLYPILRANPVTASLAEQVLKEVGGTAATYAAYHAAWPIERIQEDWEAFRAATRDVMTVLRRRILREERDLFPRASWPGADGR</sequence>
<dbReference type="RefSeq" id="WP_010403232.1">
    <property type="nucleotide sequence ID" value="NZ_JAWXXV010000001.1"/>
</dbReference>
<organism evidence="2 3">
    <name type="scientific">Sphingomonas echinoides</name>
    <dbReference type="NCBI Taxonomy" id="59803"/>
    <lineage>
        <taxon>Bacteria</taxon>
        <taxon>Pseudomonadati</taxon>
        <taxon>Pseudomonadota</taxon>
        <taxon>Alphaproteobacteria</taxon>
        <taxon>Sphingomonadales</taxon>
        <taxon>Sphingomonadaceae</taxon>
        <taxon>Sphingomonas</taxon>
    </lineage>
</organism>
<keyword evidence="3" id="KW-1185">Reference proteome</keyword>
<dbReference type="Pfam" id="PF01814">
    <property type="entry name" value="Hemerythrin"/>
    <property type="match status" value="1"/>
</dbReference>
<proteinExistence type="predicted"/>
<gene>
    <name evidence="2" type="ORF">SIL82_09475</name>
</gene>
<name>A0ABU4PJX4_9SPHN</name>
<comment type="caution">
    <text evidence="2">The sequence shown here is derived from an EMBL/GenBank/DDBJ whole genome shotgun (WGS) entry which is preliminary data.</text>
</comment>
<dbReference type="Gene3D" id="1.20.120.520">
    <property type="entry name" value="nmb1532 protein domain like"/>
    <property type="match status" value="1"/>
</dbReference>
<feature type="domain" description="Hemerythrin-like" evidence="1">
    <location>
        <begin position="6"/>
        <end position="129"/>
    </location>
</feature>
<evidence type="ECO:0000259" key="1">
    <source>
        <dbReference type="Pfam" id="PF01814"/>
    </source>
</evidence>
<dbReference type="EMBL" id="JAWXXV010000001">
    <property type="protein sequence ID" value="MDX5984493.1"/>
    <property type="molecule type" value="Genomic_DNA"/>
</dbReference>